<evidence type="ECO:0000313" key="2">
    <source>
        <dbReference type="Proteomes" id="UP000380867"/>
    </source>
</evidence>
<accession>A0A5M4FC45</accession>
<organism evidence="1 2">
    <name type="scientific">Aeromicrobium ginsengisoli</name>
    <dbReference type="NCBI Taxonomy" id="363867"/>
    <lineage>
        <taxon>Bacteria</taxon>
        <taxon>Bacillati</taxon>
        <taxon>Actinomycetota</taxon>
        <taxon>Actinomycetes</taxon>
        <taxon>Propionibacteriales</taxon>
        <taxon>Nocardioidaceae</taxon>
        <taxon>Aeromicrobium</taxon>
    </lineage>
</organism>
<protein>
    <recommendedName>
        <fullName evidence="3">Ferredoxin</fullName>
    </recommendedName>
</protein>
<reference evidence="1" key="1">
    <citation type="submission" date="2019-09" db="EMBL/GenBank/DDBJ databases">
        <authorList>
            <person name="Li J."/>
        </authorList>
    </citation>
    <scope>NUCLEOTIDE SEQUENCE [LARGE SCALE GENOMIC DNA]</scope>
    <source>
        <strain evidence="1">JCM 14732</strain>
    </source>
</reference>
<gene>
    <name evidence="1" type="ORF">ESP70_017760</name>
</gene>
<evidence type="ECO:0000313" key="1">
    <source>
        <dbReference type="EMBL" id="KAA1395974.1"/>
    </source>
</evidence>
<dbReference type="Proteomes" id="UP000380867">
    <property type="component" value="Unassembled WGS sequence"/>
</dbReference>
<proteinExistence type="predicted"/>
<dbReference type="RefSeq" id="WP_149690622.1">
    <property type="nucleotide sequence ID" value="NZ_SDPQ02000003.1"/>
</dbReference>
<name>A0A5M4FC45_9ACTN</name>
<dbReference type="OrthoDB" id="4554341at2"/>
<keyword evidence="2" id="KW-1185">Reference proteome</keyword>
<comment type="caution">
    <text evidence="1">The sequence shown here is derived from an EMBL/GenBank/DDBJ whole genome shotgun (WGS) entry which is preliminary data.</text>
</comment>
<evidence type="ECO:0008006" key="3">
    <source>
        <dbReference type="Google" id="ProtNLM"/>
    </source>
</evidence>
<dbReference type="AlphaFoldDB" id="A0A5M4FC45"/>
<sequence length="111" mass="12413">MAYIVPSLRETLEDRELYTRSSLSDVTCRQCQARVMVRKNSEHHTSIQWTREAVETCAVFSDLDQREDGRPVHSACPQLVASIEYAVSEGMVTVGAGVDPAGLDRDRRADD</sequence>
<dbReference type="EMBL" id="SDPQ02000003">
    <property type="protein sequence ID" value="KAA1395974.1"/>
    <property type="molecule type" value="Genomic_DNA"/>
</dbReference>